<protein>
    <submittedName>
        <fullName evidence="2">Uncharacterized protein</fullName>
    </submittedName>
</protein>
<dbReference type="EMBL" id="JBHTIU010000027">
    <property type="protein sequence ID" value="MFD0869210.1"/>
    <property type="molecule type" value="Genomic_DNA"/>
</dbReference>
<evidence type="ECO:0000313" key="3">
    <source>
        <dbReference type="Proteomes" id="UP001597120"/>
    </source>
</evidence>
<dbReference type="RefSeq" id="WP_379287448.1">
    <property type="nucleotide sequence ID" value="NZ_JBHTIU010000027.1"/>
</dbReference>
<proteinExistence type="predicted"/>
<evidence type="ECO:0000256" key="1">
    <source>
        <dbReference type="SAM" id="MobiDB-lite"/>
    </source>
</evidence>
<comment type="caution">
    <text evidence="2">The sequence shown here is derived from an EMBL/GenBank/DDBJ whole genome shotgun (WGS) entry which is preliminary data.</text>
</comment>
<accession>A0ABW3DB05</accession>
<name>A0ABW3DB05_9BACL</name>
<keyword evidence="3" id="KW-1185">Reference proteome</keyword>
<gene>
    <name evidence="2" type="ORF">ACFQ03_08600</name>
</gene>
<organism evidence="2 3">
    <name type="scientific">Paenibacillus residui</name>
    <dbReference type="NCBI Taxonomy" id="629724"/>
    <lineage>
        <taxon>Bacteria</taxon>
        <taxon>Bacillati</taxon>
        <taxon>Bacillota</taxon>
        <taxon>Bacilli</taxon>
        <taxon>Bacillales</taxon>
        <taxon>Paenibacillaceae</taxon>
        <taxon>Paenibacillus</taxon>
    </lineage>
</organism>
<sequence length="98" mass="11470">MSIQNGRFLKIDGWLELGSEQTGLQFRHEFEQFLQGGGWLFAGKVEECERKPFESEAANIQALLQENEQMKKELERLRSTRRPQAQKMSSKLRDALRE</sequence>
<feature type="region of interest" description="Disordered" evidence="1">
    <location>
        <begin position="76"/>
        <end position="98"/>
    </location>
</feature>
<evidence type="ECO:0000313" key="2">
    <source>
        <dbReference type="EMBL" id="MFD0869210.1"/>
    </source>
</evidence>
<reference evidence="3" key="1">
    <citation type="journal article" date="2019" name="Int. J. Syst. Evol. Microbiol.">
        <title>The Global Catalogue of Microorganisms (GCM) 10K type strain sequencing project: providing services to taxonomists for standard genome sequencing and annotation.</title>
        <authorList>
            <consortium name="The Broad Institute Genomics Platform"/>
            <consortium name="The Broad Institute Genome Sequencing Center for Infectious Disease"/>
            <person name="Wu L."/>
            <person name="Ma J."/>
        </authorList>
    </citation>
    <scope>NUCLEOTIDE SEQUENCE [LARGE SCALE GENOMIC DNA]</scope>
    <source>
        <strain evidence="3">CCUG 57263</strain>
    </source>
</reference>
<dbReference type="Proteomes" id="UP001597120">
    <property type="component" value="Unassembled WGS sequence"/>
</dbReference>